<dbReference type="InterPro" id="IPR036921">
    <property type="entry name" value="PurM-like_N_sf"/>
</dbReference>
<keyword evidence="2" id="KW-0808">Transferase</keyword>
<dbReference type="SUPFAM" id="SSF55326">
    <property type="entry name" value="PurM N-terminal domain-like"/>
    <property type="match status" value="1"/>
</dbReference>
<dbReference type="GeneID" id="11262931"/>
<dbReference type="GO" id="GO:0009030">
    <property type="term" value="F:thiamine-phosphate kinase activity"/>
    <property type="evidence" value="ECO:0007669"/>
    <property type="project" value="UniProtKB-EC"/>
</dbReference>
<dbReference type="PANTHER" id="PTHR30270">
    <property type="entry name" value="THIAMINE-MONOPHOSPHATE KINASE"/>
    <property type="match status" value="1"/>
</dbReference>
<feature type="domain" description="PurM-like N-terminal" evidence="1">
    <location>
        <begin position="25"/>
        <end position="121"/>
    </location>
</feature>
<protein>
    <submittedName>
        <fullName evidence="2">Thiamine monophosphate kinase</fullName>
        <ecNumber evidence="2">2.7.4.16</ecNumber>
    </submittedName>
</protein>
<dbReference type="eggNOG" id="arCOG00638">
    <property type="taxonomic scope" value="Archaea"/>
</dbReference>
<dbReference type="Gene3D" id="3.30.1330.10">
    <property type="entry name" value="PurM-like, N-terminal domain"/>
    <property type="match status" value="1"/>
</dbReference>
<dbReference type="InterPro" id="IPR016188">
    <property type="entry name" value="PurM-like_N"/>
</dbReference>
<dbReference type="Gene3D" id="3.90.650.10">
    <property type="entry name" value="PurM-like C-terminal domain"/>
    <property type="match status" value="1"/>
</dbReference>
<dbReference type="AlphaFoldDB" id="G4RM60"/>
<evidence type="ECO:0000313" key="2">
    <source>
        <dbReference type="EMBL" id="CCC82655.1"/>
    </source>
</evidence>
<dbReference type="GO" id="GO:0009228">
    <property type="term" value="P:thiamine biosynthetic process"/>
    <property type="evidence" value="ECO:0007669"/>
    <property type="project" value="InterPro"/>
</dbReference>
<dbReference type="STRING" id="768679.TTX_2042"/>
<keyword evidence="3" id="KW-1185">Reference proteome</keyword>
<keyword evidence="2" id="KW-0418">Kinase</keyword>
<proteinExistence type="predicted"/>
<evidence type="ECO:0000313" key="3">
    <source>
        <dbReference type="Proteomes" id="UP000002654"/>
    </source>
</evidence>
<dbReference type="KEGG" id="ttn:TTX_2042"/>
<sequence length="284" mass="31021">MDEKSLLRTFLRELGEEENDVSYIDGLALKVDGFAESYAKMPFHTYADMGWRAVAAALSDMKVKLAHTKAVLSSITAPEPHKALEVFRGILEAATHFGVRYLGGDLNQGVEVVVDIMAVGTTAVKIGRRPRAGHVLITPPLFGYTGLAFAAFEHDGESPIVAKGIRWLKRPSLDWPPPPPPECISASMDSSDGLADVLLTMAKGVDIVVERLPAPQEVISEALRLGFEPEEVVFNAGEEYLPVFAVDPRCVPEGYVAFARVVEGSGSVIYKGKPLKYRGWSYFR</sequence>
<dbReference type="PaxDb" id="768679-TTX_2042"/>
<dbReference type="OrthoDB" id="45909at2157"/>
<dbReference type="RefSeq" id="WP_014127908.1">
    <property type="nucleotide sequence ID" value="NC_016070.1"/>
</dbReference>
<dbReference type="HOGENOM" id="CLU_046964_2_1_2"/>
<dbReference type="InterPro" id="IPR006283">
    <property type="entry name" value="ThiL-like"/>
</dbReference>
<dbReference type="PANTHER" id="PTHR30270:SF0">
    <property type="entry name" value="THIAMINE-MONOPHOSPHATE KINASE"/>
    <property type="match status" value="1"/>
</dbReference>
<accession>G4RM60</accession>
<organism evidence="2 3">
    <name type="scientific">Thermoproteus tenax (strain ATCC 35583 / DSM 2078 / JCM 9277 / NBRC 100435 / Kra 1)</name>
    <dbReference type="NCBI Taxonomy" id="768679"/>
    <lineage>
        <taxon>Archaea</taxon>
        <taxon>Thermoproteota</taxon>
        <taxon>Thermoprotei</taxon>
        <taxon>Thermoproteales</taxon>
        <taxon>Thermoproteaceae</taxon>
        <taxon>Thermoproteus</taxon>
    </lineage>
</organism>
<dbReference type="EC" id="2.7.4.16" evidence="2"/>
<dbReference type="SUPFAM" id="SSF56042">
    <property type="entry name" value="PurM C-terminal domain-like"/>
    <property type="match status" value="1"/>
</dbReference>
<dbReference type="InterPro" id="IPR036676">
    <property type="entry name" value="PurM-like_C_sf"/>
</dbReference>
<dbReference type="Pfam" id="PF00586">
    <property type="entry name" value="AIRS"/>
    <property type="match status" value="1"/>
</dbReference>
<evidence type="ECO:0000259" key="1">
    <source>
        <dbReference type="Pfam" id="PF00586"/>
    </source>
</evidence>
<gene>
    <name evidence="2" type="primary">thiL</name>
    <name evidence="2" type="ordered locus">TTX_2042</name>
</gene>
<dbReference type="Proteomes" id="UP000002654">
    <property type="component" value="Chromosome"/>
</dbReference>
<dbReference type="EMBL" id="FN869859">
    <property type="protein sequence ID" value="CCC82655.1"/>
    <property type="molecule type" value="Genomic_DNA"/>
</dbReference>
<name>G4RM60_THETK</name>
<dbReference type="PATRIC" id="fig|768679.9.peg.2068"/>
<reference evidence="2 3" key="1">
    <citation type="journal article" date="2011" name="PLoS ONE">
        <title>The complete genome sequence of Thermoproteus tenax: a physiologically versatile member of the Crenarchaeota.</title>
        <authorList>
            <person name="Siebers B."/>
            <person name="Zaparty M."/>
            <person name="Raddatz G."/>
            <person name="Tjaden B."/>
            <person name="Albers S.V."/>
            <person name="Bell S.D."/>
            <person name="Blombach F."/>
            <person name="Kletzin A."/>
            <person name="Kyrpides N."/>
            <person name="Lanz C."/>
            <person name="Plagens A."/>
            <person name="Rampp M."/>
            <person name="Rosinus A."/>
            <person name="von Jan M."/>
            <person name="Makarova K.S."/>
            <person name="Klenk H.P."/>
            <person name="Schuster S.C."/>
            <person name="Hensel R."/>
        </authorList>
    </citation>
    <scope>NUCLEOTIDE SEQUENCE [LARGE SCALE GENOMIC DNA]</scope>
    <source>
        <strain evidence="3">ATCC 35583 / DSM 2078 / JCM 9277 / NBRC 100435 / Kra 1</strain>
    </source>
</reference>